<dbReference type="InterPro" id="IPR023393">
    <property type="entry name" value="START-like_dom_sf"/>
</dbReference>
<dbReference type="CDD" id="cd07820">
    <property type="entry name" value="SRPBCC_3"/>
    <property type="match status" value="1"/>
</dbReference>
<dbReference type="InterPro" id="IPR010099">
    <property type="entry name" value="SDR39U1"/>
</dbReference>
<dbReference type="EMBL" id="KP211914">
    <property type="protein sequence ID" value="ANV80994.1"/>
    <property type="molecule type" value="Genomic_DNA"/>
</dbReference>
<protein>
    <submittedName>
        <fullName evidence="3">Putative nucleoside-diphosphate sugar epimerase</fullName>
    </submittedName>
</protein>
<dbReference type="NCBIfam" id="TIGR01777">
    <property type="entry name" value="yfcH"/>
    <property type="match status" value="1"/>
</dbReference>
<organism evidence="3">
    <name type="scientific">uncultured Poseidoniia archaeon</name>
    <dbReference type="NCBI Taxonomy" id="1697135"/>
    <lineage>
        <taxon>Archaea</taxon>
        <taxon>Methanobacteriati</taxon>
        <taxon>Thermoplasmatota</taxon>
        <taxon>Candidatus Poseidoniia</taxon>
        <taxon>environmental samples</taxon>
    </lineage>
</organism>
<feature type="domain" description="DUF1731" evidence="2">
    <location>
        <begin position="418"/>
        <end position="464"/>
    </location>
</feature>
<dbReference type="AlphaFoldDB" id="A0A1B1TFF1"/>
<proteinExistence type="predicted"/>
<dbReference type="InterPro" id="IPR001509">
    <property type="entry name" value="Epimerase_deHydtase"/>
</dbReference>
<dbReference type="PANTHER" id="PTHR11092">
    <property type="entry name" value="SUGAR NUCLEOTIDE EPIMERASE RELATED"/>
    <property type="match status" value="1"/>
</dbReference>
<dbReference type="Pfam" id="PF08338">
    <property type="entry name" value="DUF1731"/>
    <property type="match status" value="1"/>
</dbReference>
<feature type="domain" description="NAD-dependent epimerase/dehydratase" evidence="1">
    <location>
        <begin position="172"/>
        <end position="390"/>
    </location>
</feature>
<evidence type="ECO:0000259" key="1">
    <source>
        <dbReference type="Pfam" id="PF01370"/>
    </source>
</evidence>
<dbReference type="PANTHER" id="PTHR11092:SF0">
    <property type="entry name" value="EPIMERASE FAMILY PROTEIN SDR39U1"/>
    <property type="match status" value="1"/>
</dbReference>
<dbReference type="InterPro" id="IPR013549">
    <property type="entry name" value="DUF1731"/>
</dbReference>
<accession>A0A1B1TFF1</accession>
<dbReference type="InterPro" id="IPR036291">
    <property type="entry name" value="NAD(P)-bd_dom_sf"/>
</dbReference>
<reference evidence="3" key="1">
    <citation type="submission" date="2014-11" db="EMBL/GenBank/DDBJ databases">
        <authorList>
            <person name="Zhu J."/>
            <person name="Qi W."/>
            <person name="Song R."/>
        </authorList>
    </citation>
    <scope>NUCLEOTIDE SEQUENCE</scope>
</reference>
<name>A0A1B1TFF1_9ARCH</name>
<dbReference type="SUPFAM" id="SSF51735">
    <property type="entry name" value="NAD(P)-binding Rossmann-fold domains"/>
    <property type="match status" value="1"/>
</dbReference>
<sequence length="470" mass="52674">MPTNYKHETVVNADVESTFDWFEHEGSFRRLMPPWEVAEEVRADDSLEVGSQRVFRFPAPGAPFFKMTWVAEHTGYEKPANNKAYFADTMVKGPFWKWDHDHFLTEVDGITTVVDDVTYSVPFGPLGMLVDKVLGGSLVTGRISSMFKAREYRLKRDMDNHIKFKHLDRKKILIAGSSGLIGTQLVAFLDTGNHDVWRLVRKEADPNKKEIAWNPSEGQINPSEIEGFDIVIHLGGVGIGDKRWSKKRKTAIKNSRVDSTTLLSDTLANLENKPDLFMVASAIGYYGNRGDEIVDEDTDIGDDFLTDICGKWENSADSARNAGIRTIHTRTGIVMSAVGGALGKMLLPAKMGGGGPIGGGKQWMSWISMDDQIYSMYHLMMSEESEGAYNLTAPNPVRQKIFAKTLGKVLRRPAFAPLPGFVMRIMFGEMGVKLTLDSQRVMPKRLQESGYKFTHENLEPALRDSLGKWR</sequence>
<dbReference type="SUPFAM" id="SSF55961">
    <property type="entry name" value="Bet v1-like"/>
    <property type="match status" value="1"/>
</dbReference>
<dbReference type="Gene3D" id="3.40.50.720">
    <property type="entry name" value="NAD(P)-binding Rossmann-like Domain"/>
    <property type="match status" value="1"/>
</dbReference>
<reference evidence="3" key="2">
    <citation type="journal article" date="2015" name="ISME J.">
        <title>A new class of marine Euryarchaeota group II from the Mediterranean deep chlorophyll maximum.</title>
        <authorList>
            <person name="Martin-Cuadrado A.B."/>
            <person name="Garcia-Heredia I."/>
            <person name="Molto A.G."/>
            <person name="Lopez-Ubeda R."/>
            <person name="Kimes N."/>
            <person name="Lopez-Garcia P."/>
            <person name="Moreira D."/>
            <person name="Rodriguez-Valera F."/>
        </authorList>
    </citation>
    <scope>NUCLEOTIDE SEQUENCE</scope>
</reference>
<evidence type="ECO:0000259" key="2">
    <source>
        <dbReference type="Pfam" id="PF08338"/>
    </source>
</evidence>
<dbReference type="Gene3D" id="3.30.530.20">
    <property type="match status" value="1"/>
</dbReference>
<evidence type="ECO:0000313" key="3">
    <source>
        <dbReference type="EMBL" id="ANV80994.1"/>
    </source>
</evidence>
<dbReference type="Pfam" id="PF01370">
    <property type="entry name" value="Epimerase"/>
    <property type="match status" value="1"/>
</dbReference>